<dbReference type="Proteomes" id="UP001056778">
    <property type="component" value="Chromosome 4"/>
</dbReference>
<protein>
    <submittedName>
        <fullName evidence="1">Tc5 transposase dna-binding domain</fullName>
    </submittedName>
</protein>
<name>A0ACB9T8X3_HOLOL</name>
<accession>A0ACB9T8X3</accession>
<evidence type="ECO:0000313" key="2">
    <source>
        <dbReference type="Proteomes" id="UP001056778"/>
    </source>
</evidence>
<gene>
    <name evidence="1" type="ORF">MML48_4g00000648</name>
</gene>
<organism evidence="1 2">
    <name type="scientific">Holotrichia oblita</name>
    <name type="common">Chafer beetle</name>
    <dbReference type="NCBI Taxonomy" id="644536"/>
    <lineage>
        <taxon>Eukaryota</taxon>
        <taxon>Metazoa</taxon>
        <taxon>Ecdysozoa</taxon>
        <taxon>Arthropoda</taxon>
        <taxon>Hexapoda</taxon>
        <taxon>Insecta</taxon>
        <taxon>Pterygota</taxon>
        <taxon>Neoptera</taxon>
        <taxon>Endopterygota</taxon>
        <taxon>Coleoptera</taxon>
        <taxon>Polyphaga</taxon>
        <taxon>Scarabaeiformia</taxon>
        <taxon>Scarabaeidae</taxon>
        <taxon>Melolonthinae</taxon>
        <taxon>Holotrichia</taxon>
    </lineage>
</organism>
<keyword evidence="1" id="KW-0238">DNA-binding</keyword>
<dbReference type="EMBL" id="CM043018">
    <property type="protein sequence ID" value="KAI4463229.1"/>
    <property type="molecule type" value="Genomic_DNA"/>
</dbReference>
<sequence length="147" mass="17042">MCFVQLFGQKLSGNVPLERKMGSSTELSTNGKTVLVNWILAMTRKGFPVHRTNLLMTVKKIFDETGKETRYISSDGTPGRSWFEGFLRRHPNIKERYAESVSKARAAWFEEIEGYLKEEKLEQILEDPTRIFNGNEQEKWESLGAHW</sequence>
<proteinExistence type="predicted"/>
<evidence type="ECO:0000313" key="1">
    <source>
        <dbReference type="EMBL" id="KAI4463229.1"/>
    </source>
</evidence>
<comment type="caution">
    <text evidence="1">The sequence shown here is derived from an EMBL/GenBank/DDBJ whole genome shotgun (WGS) entry which is preliminary data.</text>
</comment>
<reference evidence="1" key="1">
    <citation type="submission" date="2022-04" db="EMBL/GenBank/DDBJ databases">
        <title>Chromosome-scale genome assembly of Holotrichia oblita Faldermann.</title>
        <authorList>
            <person name="Rongchong L."/>
        </authorList>
    </citation>
    <scope>NUCLEOTIDE SEQUENCE</scope>
    <source>
        <strain evidence="1">81SQS9</strain>
    </source>
</reference>
<keyword evidence="2" id="KW-1185">Reference proteome</keyword>